<comment type="caution">
    <text evidence="1">The sequence shown here is derived from an EMBL/GenBank/DDBJ whole genome shotgun (WGS) entry which is preliminary data.</text>
</comment>
<organism evidence="1 2">
    <name type="scientific">Brachionus calyciflorus</name>
    <dbReference type="NCBI Taxonomy" id="104777"/>
    <lineage>
        <taxon>Eukaryota</taxon>
        <taxon>Metazoa</taxon>
        <taxon>Spiralia</taxon>
        <taxon>Gnathifera</taxon>
        <taxon>Rotifera</taxon>
        <taxon>Eurotatoria</taxon>
        <taxon>Monogononta</taxon>
        <taxon>Pseudotrocha</taxon>
        <taxon>Ploima</taxon>
        <taxon>Brachionidae</taxon>
        <taxon>Brachionus</taxon>
    </lineage>
</organism>
<dbReference type="Proteomes" id="UP000663879">
    <property type="component" value="Unassembled WGS sequence"/>
</dbReference>
<proteinExistence type="predicted"/>
<accession>A0A814JU99</accession>
<reference evidence="1" key="1">
    <citation type="submission" date="2021-02" db="EMBL/GenBank/DDBJ databases">
        <authorList>
            <person name="Nowell W R."/>
        </authorList>
    </citation>
    <scope>NUCLEOTIDE SEQUENCE</scope>
    <source>
        <strain evidence="1">Ploen Becks lab</strain>
    </source>
</reference>
<protein>
    <submittedName>
        <fullName evidence="1">Uncharacterized protein</fullName>
    </submittedName>
</protein>
<gene>
    <name evidence="1" type="ORF">OXX778_LOCUS18410</name>
</gene>
<sequence length="67" mass="7685">MARIKRRTIANRNIIKLRVNIKAPEVKINSADEMMSIPNHGIQTEVIKKDASTQSYDYVESSRILVE</sequence>
<evidence type="ECO:0000313" key="2">
    <source>
        <dbReference type="Proteomes" id="UP000663879"/>
    </source>
</evidence>
<dbReference type="EMBL" id="CAJNOC010005099">
    <property type="protein sequence ID" value="CAF1042262.1"/>
    <property type="molecule type" value="Genomic_DNA"/>
</dbReference>
<keyword evidence="2" id="KW-1185">Reference proteome</keyword>
<dbReference type="AlphaFoldDB" id="A0A814JU99"/>
<evidence type="ECO:0000313" key="1">
    <source>
        <dbReference type="EMBL" id="CAF1042262.1"/>
    </source>
</evidence>
<dbReference type="OrthoDB" id="10128022at2759"/>
<name>A0A814JU99_9BILA</name>